<evidence type="ECO:0000256" key="1">
    <source>
        <dbReference type="ARBA" id="ARBA00004141"/>
    </source>
</evidence>
<dbReference type="PANTHER" id="PTHR10924:SF27">
    <property type="entry name" value="SOLUTE CARRIER FAMILY 49 MEMBER 4"/>
    <property type="match status" value="1"/>
</dbReference>
<feature type="transmembrane region" description="Helical" evidence="5">
    <location>
        <begin position="213"/>
        <end position="232"/>
    </location>
</feature>
<reference evidence="6 7" key="1">
    <citation type="journal article" date="2021" name="Elife">
        <title>Chloroplast acquisition without the gene transfer in kleptoplastic sea slugs, Plakobranchus ocellatus.</title>
        <authorList>
            <person name="Maeda T."/>
            <person name="Takahashi S."/>
            <person name="Yoshida T."/>
            <person name="Shimamura S."/>
            <person name="Takaki Y."/>
            <person name="Nagai Y."/>
            <person name="Toyoda A."/>
            <person name="Suzuki Y."/>
            <person name="Arimoto A."/>
            <person name="Ishii H."/>
            <person name="Satoh N."/>
            <person name="Nishiyama T."/>
            <person name="Hasebe M."/>
            <person name="Maruyama T."/>
            <person name="Minagawa J."/>
            <person name="Obokata J."/>
            <person name="Shigenobu S."/>
        </authorList>
    </citation>
    <scope>NUCLEOTIDE SEQUENCE [LARGE SCALE GENOMIC DNA]</scope>
</reference>
<name>A0AAV4CH01_9GAST</name>
<dbReference type="EMBL" id="BLXT01006233">
    <property type="protein sequence ID" value="GFO30328.1"/>
    <property type="molecule type" value="Genomic_DNA"/>
</dbReference>
<organism evidence="6 7">
    <name type="scientific">Plakobranchus ocellatus</name>
    <dbReference type="NCBI Taxonomy" id="259542"/>
    <lineage>
        <taxon>Eukaryota</taxon>
        <taxon>Metazoa</taxon>
        <taxon>Spiralia</taxon>
        <taxon>Lophotrochozoa</taxon>
        <taxon>Mollusca</taxon>
        <taxon>Gastropoda</taxon>
        <taxon>Heterobranchia</taxon>
        <taxon>Euthyneura</taxon>
        <taxon>Panpulmonata</taxon>
        <taxon>Sacoglossa</taxon>
        <taxon>Placobranchoidea</taxon>
        <taxon>Plakobranchidae</taxon>
        <taxon>Plakobranchus</taxon>
    </lineage>
</organism>
<evidence type="ECO:0000313" key="7">
    <source>
        <dbReference type="Proteomes" id="UP000735302"/>
    </source>
</evidence>
<feature type="transmembrane region" description="Helical" evidence="5">
    <location>
        <begin position="6"/>
        <end position="23"/>
    </location>
</feature>
<evidence type="ECO:0000256" key="5">
    <source>
        <dbReference type="SAM" id="Phobius"/>
    </source>
</evidence>
<feature type="transmembrane region" description="Helical" evidence="5">
    <location>
        <begin position="150"/>
        <end position="174"/>
    </location>
</feature>
<protein>
    <submittedName>
        <fullName evidence="6">Disrupted in renal carcinoma protein 2 homolog</fullName>
    </submittedName>
</protein>
<keyword evidence="2 5" id="KW-0812">Transmembrane</keyword>
<dbReference type="PANTHER" id="PTHR10924">
    <property type="entry name" value="MAJOR FACILITATOR SUPERFAMILY PROTEIN-RELATED"/>
    <property type="match status" value="1"/>
</dbReference>
<evidence type="ECO:0000256" key="3">
    <source>
        <dbReference type="ARBA" id="ARBA00022989"/>
    </source>
</evidence>
<feature type="transmembrane region" description="Helical" evidence="5">
    <location>
        <begin position="120"/>
        <end position="144"/>
    </location>
</feature>
<evidence type="ECO:0000256" key="4">
    <source>
        <dbReference type="ARBA" id="ARBA00023136"/>
    </source>
</evidence>
<dbReference type="Proteomes" id="UP000735302">
    <property type="component" value="Unassembled WGS sequence"/>
</dbReference>
<keyword evidence="7" id="KW-1185">Reference proteome</keyword>
<feature type="transmembrane region" description="Helical" evidence="5">
    <location>
        <begin position="88"/>
        <end position="108"/>
    </location>
</feature>
<dbReference type="SUPFAM" id="SSF103473">
    <property type="entry name" value="MFS general substrate transporter"/>
    <property type="match status" value="1"/>
</dbReference>
<sequence length="265" mass="28922">MAILYSTEFAAAAVLFILVIIYFPSKPPLPPSISASVPREEYLDGLKHLIHNKQFWVTAIAYSVPIGVYEVWQVVLDVILDPKVSQQTAGWMDFYATIGGCISGLLISRFADLFTRQMKVFLLVFYFLAAASMLWFSLLVAGVLPFDVGMAYAAMVIGGVFLDGGAPLFFELVIEVSYPVGEGVTSGCLQMICAGAGVVFLSLVQIQSIGKDWMNWLFTACITLAIPLLFFIKTNYGRADIDDMEIDVSGESSSSEEGEDDGDKA</sequence>
<keyword evidence="4 5" id="KW-0472">Membrane</keyword>
<comment type="subcellular location">
    <subcellularLocation>
        <location evidence="1">Membrane</location>
        <topology evidence="1">Multi-pass membrane protein</topology>
    </subcellularLocation>
</comment>
<evidence type="ECO:0000313" key="6">
    <source>
        <dbReference type="EMBL" id="GFO30328.1"/>
    </source>
</evidence>
<dbReference type="InterPro" id="IPR036259">
    <property type="entry name" value="MFS_trans_sf"/>
</dbReference>
<proteinExistence type="predicted"/>
<gene>
    <name evidence="6" type="ORF">PoB_005683300</name>
</gene>
<accession>A0AAV4CH01</accession>
<evidence type="ECO:0000256" key="2">
    <source>
        <dbReference type="ARBA" id="ARBA00022692"/>
    </source>
</evidence>
<feature type="transmembrane region" description="Helical" evidence="5">
    <location>
        <begin position="186"/>
        <end position="207"/>
    </location>
</feature>
<dbReference type="InterPro" id="IPR049680">
    <property type="entry name" value="FLVCR1-2_SLC49-like"/>
</dbReference>
<comment type="caution">
    <text evidence="6">The sequence shown here is derived from an EMBL/GenBank/DDBJ whole genome shotgun (WGS) entry which is preliminary data.</text>
</comment>
<dbReference type="Gene3D" id="1.20.1250.20">
    <property type="entry name" value="MFS general substrate transporter like domains"/>
    <property type="match status" value="1"/>
</dbReference>
<dbReference type="GO" id="GO:0016020">
    <property type="term" value="C:membrane"/>
    <property type="evidence" value="ECO:0007669"/>
    <property type="project" value="UniProtKB-SubCell"/>
</dbReference>
<dbReference type="AlphaFoldDB" id="A0AAV4CH01"/>
<keyword evidence="3 5" id="KW-1133">Transmembrane helix</keyword>